<comment type="caution">
    <text evidence="4">The sequence shown here is derived from an EMBL/GenBank/DDBJ whole genome shotgun (WGS) entry which is preliminary data.</text>
</comment>
<feature type="compositionally biased region" description="Acidic residues" evidence="1">
    <location>
        <begin position="1784"/>
        <end position="1797"/>
    </location>
</feature>
<evidence type="ECO:0000313" key="5">
    <source>
        <dbReference type="Proteomes" id="UP000240728"/>
    </source>
</evidence>
<gene>
    <name evidence="4" type="ORF">C0W53_16170</name>
</gene>
<dbReference type="InterPro" id="IPR045474">
    <property type="entry name" value="GEVED"/>
</dbReference>
<proteinExistence type="predicted"/>
<dbReference type="Proteomes" id="UP000240728">
    <property type="component" value="Unassembled WGS sequence"/>
</dbReference>
<feature type="region of interest" description="Disordered" evidence="1">
    <location>
        <begin position="1638"/>
        <end position="1665"/>
    </location>
</feature>
<dbReference type="Pfam" id="PF20009">
    <property type="entry name" value="GEVED"/>
    <property type="match status" value="9"/>
</dbReference>
<feature type="compositionally biased region" description="Acidic residues" evidence="1">
    <location>
        <begin position="393"/>
        <end position="402"/>
    </location>
</feature>
<feature type="chain" id="PRO_5043544589" description="GEVED domain-containing protein" evidence="2">
    <location>
        <begin position="28"/>
        <end position="3297"/>
    </location>
</feature>
<feature type="region of interest" description="Disordered" evidence="1">
    <location>
        <begin position="1184"/>
        <end position="1208"/>
    </location>
</feature>
<evidence type="ECO:0000256" key="2">
    <source>
        <dbReference type="SAM" id="SignalP"/>
    </source>
</evidence>
<dbReference type="RefSeq" id="WP_045072095.1">
    <property type="nucleotide sequence ID" value="NZ_JZTD01000015.1"/>
</dbReference>
<feature type="region of interest" description="Disordered" evidence="1">
    <location>
        <begin position="1778"/>
        <end position="1797"/>
    </location>
</feature>
<keyword evidence="2" id="KW-0732">Signal</keyword>
<organism evidence="4 5">
    <name type="scientific">Photobacterium kishitanii</name>
    <dbReference type="NCBI Taxonomy" id="318456"/>
    <lineage>
        <taxon>Bacteria</taxon>
        <taxon>Pseudomonadati</taxon>
        <taxon>Pseudomonadota</taxon>
        <taxon>Gammaproteobacteria</taxon>
        <taxon>Vibrionales</taxon>
        <taxon>Vibrionaceae</taxon>
        <taxon>Photobacterium</taxon>
    </lineage>
</organism>
<feature type="domain" description="GEVED" evidence="3">
    <location>
        <begin position="433"/>
        <end position="522"/>
    </location>
</feature>
<reference evidence="4 5" key="1">
    <citation type="submission" date="2018-01" db="EMBL/GenBank/DDBJ databases">
        <title>Whole genome sequencing of Histamine producing bacteria.</title>
        <authorList>
            <person name="Butler K."/>
        </authorList>
    </citation>
    <scope>NUCLEOTIDE SEQUENCE [LARGE SCALE GENOMIC DNA]</scope>
    <source>
        <strain evidence="4 5">A1-4</strain>
    </source>
</reference>
<feature type="domain" description="GEVED" evidence="3">
    <location>
        <begin position="2831"/>
        <end position="2910"/>
    </location>
</feature>
<feature type="domain" description="GEVED" evidence="3">
    <location>
        <begin position="1829"/>
        <end position="1907"/>
    </location>
</feature>
<keyword evidence="5" id="KW-1185">Reference proteome</keyword>
<evidence type="ECO:0000256" key="1">
    <source>
        <dbReference type="SAM" id="MobiDB-lite"/>
    </source>
</evidence>
<accession>A0AAX0YQQ9</accession>
<sequence length="3297" mass="350523">MSYCYALFCKFTIFLSIVFSASIFATAEEYDFGDAIDDGNNTTPSTLLTNDGARHKYIPGGAVTGVVVNSNLSPAVNGITWTYENMPNNSNANGANQNDMLVINNNLLAQGASYSGGDGYDRLVLGHDQSYYIVVSQGTHAWRVTWPNNKYLNLNNVEEILFGNVTNQVESPVYLGTIKPDTEAGNYQSLTADLDDINNGSHSSGSNDEDAYQNTTHSIPTDNLSLSVPCNDHDGTQDLGATVYGWVDFNSNQQFEPTEYAQADCVDNNDSSNGLATLSWSGLANVKNGDQFLRLRITTESLPSDNGTTTWDERATGAVDDGEVEDHILTIIDAPTIDEDEGDPSLLDFGDAPNTYGTDDASNGAKHEVSANLYIGATLPDDETDGQPTANADGDDVNGDDEDTLTLPVLSPSMKTWSLDVPVTNTTGSPATLYAWVDHDLDGQFQADEMASVTVSNGTNNANVTLNWTNLSGSDGGDVGDSVIRLRLTSDDLDVTQSDNAATTNVDERALGAASDGEVEDHHHKVTFHLLITQGISGKDHKIGVSGSSGNDIYAIFEAKFGVGYVTHDEVAPIQDLTTEFTLTDYQTILFKHFKNAAGTPEYDTSDEMDALIAYRNQGGILQVTTEGGRLADNYEYIHSYIVNRMGYPGAITNAYNAYSGPSNMTRLHTPTASAGGLAVQNTITTSGTMASLRGIDHRSILYATTAVSDSCSNIDAVVWLIPYNPTSTGGYAFPKSQVGPYLATSERVHYFTWHYGVSNSVNYQEFANFAYDYYEDSAAFNARNNWLNDPNNLNSTCPTTELDFGDAPDTNAAQLMNNYSTAYQFNGPHHTNNGDVYIGISPTLETDAYVSTMADGDVDDGVTLPPAFSGENTYIVTVNATNNKSTPANLVAWFDFNRNGQFEASEGITQVVPPNTTSQNYPLTFNLTGSLVNNTTYYTRFRITTDAIDTSSELGAASDGEVEDYAIMVVQSGIFDGGDAPESYKTTFAVGGPYHEKSTTLYLGSNNVDVETAVASALADGDDNSVNNDEDGFGVITINAGMTTASITAQVFNNTGANAQLVVWVDWDKSGTFEASEAQEQNSLSSNNTLTDITLNWAGLTPITGGNYFIRARLMPSADGVTTSDIGGYASDGEVEDHLYIVTDTDYGDAPTSYGSASHFLNTETVQLGATIDYDAGNWGDGTDNNANATDDDTVDDPTGGVDDEDGIASLPDVDVATDTSYTLAVDVNNSHPTNTATLHVWFDSDGSGSFDVDEYQTATIPANTGATTENITWNGLTGLSTGTRYVRARITTDTLTTGATGSAPDTRATGLASDGEVEDYPVSFTYEHPSIVDPSTTDTDNDGVMDDIDVDDDNDGILDVDEGVASCDGASNPTYPGGYADLINFEYKQIDDPSTSSSHPDWHTNTYNDLVLNNPLVYSAEYNNSDWVTGSSGNASFEPGAGLLNHPLEVYNQIFCNNNYMTDNAGFKNVVTGLGGNRDGDQVELFRVTIPYQLAATYTFRTVGSFIWLGSADEDMAIVVNGTTILGPFGYNLGGGGAQSVTTTLNAGDVLEYRSRNMSSCGGGLSVSVEAVTGCYTSSDFDNDGIPDHLDLDTDNDGIPDNIEAQTTTGYIVPNNDTATDYQNNNGLNTAYLATNGLTPNNNDTVDESDWRDSDSDNTETSDIDEAGLSTILTGIDTNFDGIDDAILPPPSPTDIWQSGIVNASTGTTFTSTADLLGYYPTVDGVEMNWRGSFATDFGDAPDSYKTLLASDGAMHYVSNYTISLGTELGDNEVDGVNGNGTEDDTTGNPDDEDAVGGIVYVRSTGDLSITALCNDHDGSSGLAATVYAWADMNIDGDFDDAGEFTSAPCVDADNTSNGTSSLSFTGYTAVDGNSYVRLRITTDPLTATDMGGTASDGEVEDHRLLILADTSTLDGGDAPDSYLVEFAEGGPKHIPSSTLYLGSNDVDGEVSAASSDATADDATGNDEQGITLPQLLLDETSYTATAKVFNNTGEDATLIAWLDSDRNGTFDAYEVISQTVPSNNALTDYPIVWSGLSPISYGTYNMRVRLAPISDGLTATSVGGIATNGEVEDHQLTVYECSVTEASGYTDLTQGLSVGRHVATTWQNKGLLIEEVSTSSPYAYVNDVYIMSHGEPAGYQVDSKMLYAGNNAVSYKLVNIDGSPRTANSVSAVGDPNGSSGTITVVALDLNDTTIATKYYPDNGPAFEVNTSDTGGTPIHRVVMWFNSTAFDGFVGALESSCEVAVLRQDFGDAPDMDAGTAVGDYQTRSVDGGAAHKKTDTDGDTQIDITLGTAWDYDDGIHQGFPANADDLDEATDDEDGVTLSSAMEPPGGSFDLDVVLTKDAGSTLNGLQLHAWIDWNRDGDWDDAGEQIINNPTATAGTINTPITVPGGAELGYTYVRVRACSADTSCDSPIGEANDGEVEDHQFMISDLNLVNVCDQLYVTESADGGNNYTYSAVTPVQPLTFEFNAIQNNVSYFRLNALALDRNTGMMYGTYNSNGYTEVMMTDTTGTSFSSRGRIFSDGNYSISALSGGTANFSTGTALPATIGTLFFQRGPVNMGTMSRDGTKYYVASSVWDSLIIIDLPSMTFSVKQLPAQLVGGAPNGALRIGPDWAVSEVDGLIYAVDLTGNGNIGTETEPTTPTLYTYNPDTNAVTTTPLNFNGAKAPNFATGAVATDDINHLYAFTLAGDHDSTGDGYYDINNVVGMYRINLITAEASFVIPSTIPSVNFHDAAGCIASVDKGDAPDTYGQVGHRNDDVDKSGAPDLILGTRWDPDLHDFYSNDATGDDRTGEDDEDGITMPADIIVATSTTIPVTVTGGNGFLSAFVDLNNNGVFTDPGERVLDDLAVSAGNNNVALTLSAGPTGGFDGLTFIRFRLCTVSDLCDTPTGTVANGEVEDYQFNLINQIVITGTVFEDNGYLGGTAHDGFINGSEKGLGSFTVELVYNGTGITGYNNGDVINTKITTGKGDYRFVVPVTFAGEPLLIRVVPQSRWIDISEGDVTSMPQVTNTSITDSEMSIIAQAGDSLTGLDFGKVSVPTLEPDNYTETEPGVPVVFSHKFNVNTAGDVSFSIVNSQASPLNNSWNQILYLDDNCNGELDVGVDGPVTNPTAVSANGTTQVCVLVKVIVPENVPLHAVYNYQLNADMVFSSSTVTRQLSDVDTIKVSFNGAGELEIEKTVKNITQADGESRSNQALPGDVLEYKVYFINNGSGPIDTVRIYDAVPEYSQLSQIISCTSPATLLPSSITACSIITADGANTMGYEGGIEWQFGGTLLPAERGYVTYRVTVK</sequence>
<feature type="domain" description="GEVED" evidence="3">
    <location>
        <begin position="1062"/>
        <end position="1140"/>
    </location>
</feature>
<feature type="compositionally biased region" description="Acidic residues" evidence="1">
    <location>
        <begin position="1191"/>
        <end position="1208"/>
    </location>
</feature>
<dbReference type="EMBL" id="PYOZ01000011">
    <property type="protein sequence ID" value="PSX43915.1"/>
    <property type="molecule type" value="Genomic_DNA"/>
</dbReference>
<feature type="domain" description="GEVED" evidence="3">
    <location>
        <begin position="2358"/>
        <end position="2433"/>
    </location>
</feature>
<feature type="region of interest" description="Disordered" evidence="1">
    <location>
        <begin position="192"/>
        <end position="216"/>
    </location>
</feature>
<feature type="domain" description="GEVED" evidence="3">
    <location>
        <begin position="891"/>
        <end position="968"/>
    </location>
</feature>
<name>A0AAX0YQQ9_9GAMM</name>
<feature type="domain" description="GEVED" evidence="3">
    <location>
        <begin position="243"/>
        <end position="329"/>
    </location>
</feature>
<feature type="domain" description="GEVED" evidence="3">
    <location>
        <begin position="1240"/>
        <end position="1324"/>
    </location>
</feature>
<feature type="compositionally biased region" description="Polar residues" evidence="1">
    <location>
        <begin position="198"/>
        <end position="216"/>
    </location>
</feature>
<feature type="region of interest" description="Disordered" evidence="1">
    <location>
        <begin position="378"/>
        <end position="402"/>
    </location>
</feature>
<protein>
    <recommendedName>
        <fullName evidence="3">GEVED domain-containing protein</fullName>
    </recommendedName>
</protein>
<feature type="domain" description="GEVED" evidence="3">
    <location>
        <begin position="2001"/>
        <end position="2080"/>
    </location>
</feature>
<feature type="signal peptide" evidence="2">
    <location>
        <begin position="1"/>
        <end position="27"/>
    </location>
</feature>
<evidence type="ECO:0000259" key="3">
    <source>
        <dbReference type="Pfam" id="PF20009"/>
    </source>
</evidence>
<evidence type="ECO:0000313" key="4">
    <source>
        <dbReference type="EMBL" id="PSX43915.1"/>
    </source>
</evidence>